<keyword evidence="1" id="KW-0812">Transmembrane</keyword>
<reference evidence="3" key="1">
    <citation type="journal article" date="2019" name="Int. J. Syst. Evol. Microbiol.">
        <title>The Global Catalogue of Microorganisms (GCM) 10K type strain sequencing project: providing services to taxonomists for standard genome sequencing and annotation.</title>
        <authorList>
            <consortium name="The Broad Institute Genomics Platform"/>
            <consortium name="The Broad Institute Genome Sequencing Center for Infectious Disease"/>
            <person name="Wu L."/>
            <person name="Ma J."/>
        </authorList>
    </citation>
    <scope>NUCLEOTIDE SEQUENCE [LARGE SCALE GENOMIC DNA]</scope>
    <source>
        <strain evidence="3">JCM 17326</strain>
    </source>
</reference>
<dbReference type="Proteomes" id="UP001500630">
    <property type="component" value="Unassembled WGS sequence"/>
</dbReference>
<protein>
    <submittedName>
        <fullName evidence="2">Uncharacterized protein</fullName>
    </submittedName>
</protein>
<name>A0ABP6W4F4_9ACTN</name>
<feature type="transmembrane region" description="Helical" evidence="1">
    <location>
        <begin position="216"/>
        <end position="237"/>
    </location>
</feature>
<feature type="transmembrane region" description="Helical" evidence="1">
    <location>
        <begin position="67"/>
        <end position="86"/>
    </location>
</feature>
<feature type="transmembrane region" description="Helical" evidence="1">
    <location>
        <begin position="178"/>
        <end position="196"/>
    </location>
</feature>
<keyword evidence="3" id="KW-1185">Reference proteome</keyword>
<evidence type="ECO:0000313" key="3">
    <source>
        <dbReference type="Proteomes" id="UP001500630"/>
    </source>
</evidence>
<keyword evidence="1" id="KW-1133">Transmembrane helix</keyword>
<comment type="caution">
    <text evidence="2">The sequence shown here is derived from an EMBL/GenBank/DDBJ whole genome shotgun (WGS) entry which is preliminary data.</text>
</comment>
<keyword evidence="1" id="KW-0472">Membrane</keyword>
<organism evidence="2 3">
    <name type="scientific">Nonomuraea rosea</name>
    <dbReference type="NCBI Taxonomy" id="638574"/>
    <lineage>
        <taxon>Bacteria</taxon>
        <taxon>Bacillati</taxon>
        <taxon>Actinomycetota</taxon>
        <taxon>Actinomycetes</taxon>
        <taxon>Streptosporangiales</taxon>
        <taxon>Streptosporangiaceae</taxon>
        <taxon>Nonomuraea</taxon>
    </lineage>
</organism>
<accession>A0ABP6W4F4</accession>
<sequence>MGGSILSRLTAVVWVAALCASVYPTWDLWNAYGEESFYCTGVFFSFTTTWQQQYEPYVLALRADVHTLLQLALSLAGPAFVVLVSFAQRQRAAGRRAAGVLAVLAVLQPLIWPYFDLFACAQVPLFSAQWLANVINEADASIPLLAAAALVLLATQVLDPADELPATATVRRRPVARWLLASLIGYAALTAALTLTSDHPPDLLLREGLLGLGGPVWFPDVPWPLLITTLIILYVLLRSRRGLLRRFRAAR</sequence>
<gene>
    <name evidence="2" type="ORF">GCM10022419_026120</name>
</gene>
<proteinExistence type="predicted"/>
<evidence type="ECO:0000313" key="2">
    <source>
        <dbReference type="EMBL" id="GAA3544693.1"/>
    </source>
</evidence>
<dbReference type="EMBL" id="BAABDQ010000004">
    <property type="protein sequence ID" value="GAA3544693.1"/>
    <property type="molecule type" value="Genomic_DNA"/>
</dbReference>
<evidence type="ECO:0000256" key="1">
    <source>
        <dbReference type="SAM" id="Phobius"/>
    </source>
</evidence>